<keyword evidence="2" id="KW-1185">Reference proteome</keyword>
<dbReference type="HOGENOM" id="CLU_1970847_0_0_1"/>
<dbReference type="Proteomes" id="UP000030671">
    <property type="component" value="Unassembled WGS sequence"/>
</dbReference>
<dbReference type="GeneID" id="20666555"/>
<protein>
    <submittedName>
        <fullName evidence="1">Uncharacterized protein</fullName>
    </submittedName>
</protein>
<reference evidence="1 2" key="1">
    <citation type="journal article" date="2012" name="New Phytol.">
        <title>Insight into trade-off between wood decay and parasitism from the genome of a fungal forest pathogen.</title>
        <authorList>
            <person name="Olson A."/>
            <person name="Aerts A."/>
            <person name="Asiegbu F."/>
            <person name="Belbahri L."/>
            <person name="Bouzid O."/>
            <person name="Broberg A."/>
            <person name="Canback B."/>
            <person name="Coutinho P.M."/>
            <person name="Cullen D."/>
            <person name="Dalman K."/>
            <person name="Deflorio G."/>
            <person name="van Diepen L.T."/>
            <person name="Dunand C."/>
            <person name="Duplessis S."/>
            <person name="Durling M."/>
            <person name="Gonthier P."/>
            <person name="Grimwood J."/>
            <person name="Fossdal C.G."/>
            <person name="Hansson D."/>
            <person name="Henrissat B."/>
            <person name="Hietala A."/>
            <person name="Himmelstrand K."/>
            <person name="Hoffmeister D."/>
            <person name="Hogberg N."/>
            <person name="James T.Y."/>
            <person name="Karlsson M."/>
            <person name="Kohler A."/>
            <person name="Kues U."/>
            <person name="Lee Y.H."/>
            <person name="Lin Y.C."/>
            <person name="Lind M."/>
            <person name="Lindquist E."/>
            <person name="Lombard V."/>
            <person name="Lucas S."/>
            <person name="Lunden K."/>
            <person name="Morin E."/>
            <person name="Murat C."/>
            <person name="Park J."/>
            <person name="Raffaello T."/>
            <person name="Rouze P."/>
            <person name="Salamov A."/>
            <person name="Schmutz J."/>
            <person name="Solheim H."/>
            <person name="Stahlberg J."/>
            <person name="Velez H."/>
            <person name="de Vries R.P."/>
            <person name="Wiebenga A."/>
            <person name="Woodward S."/>
            <person name="Yakovlev I."/>
            <person name="Garbelotto M."/>
            <person name="Martin F."/>
            <person name="Grigoriev I.V."/>
            <person name="Stenlid J."/>
        </authorList>
    </citation>
    <scope>NUCLEOTIDE SEQUENCE [LARGE SCALE GENOMIC DNA]</scope>
    <source>
        <strain evidence="1 2">TC 32-1</strain>
    </source>
</reference>
<proteinExistence type="predicted"/>
<dbReference type="KEGG" id="hir:HETIRDRAFT_117521"/>
<evidence type="ECO:0000313" key="1">
    <source>
        <dbReference type="EMBL" id="ETW78746.1"/>
    </source>
</evidence>
<evidence type="ECO:0000313" key="2">
    <source>
        <dbReference type="Proteomes" id="UP000030671"/>
    </source>
</evidence>
<dbReference type="AlphaFoldDB" id="W4K0U7"/>
<dbReference type="EMBL" id="KI925461">
    <property type="protein sequence ID" value="ETW78746.1"/>
    <property type="molecule type" value="Genomic_DNA"/>
</dbReference>
<sequence length="127" mass="14616">MRRVLDRLQAVENDKSNETNPVLCQTEYGSLDLTEIAKLIVRTPRLFDVTIYTICNQEPIAIDIKIEEMLVNEVSLFVWDEQVFTNAANDFRGVPMDDLVGYMAELTKHRLKGPDARCSTEIEMYTK</sequence>
<accession>W4K0U7</accession>
<dbReference type="InParanoid" id="W4K0U7"/>
<organism evidence="1 2">
    <name type="scientific">Heterobasidion irregulare (strain TC 32-1)</name>
    <dbReference type="NCBI Taxonomy" id="747525"/>
    <lineage>
        <taxon>Eukaryota</taxon>
        <taxon>Fungi</taxon>
        <taxon>Dikarya</taxon>
        <taxon>Basidiomycota</taxon>
        <taxon>Agaricomycotina</taxon>
        <taxon>Agaricomycetes</taxon>
        <taxon>Russulales</taxon>
        <taxon>Bondarzewiaceae</taxon>
        <taxon>Heterobasidion</taxon>
        <taxon>Heterobasidion annosum species complex</taxon>
    </lineage>
</organism>
<dbReference type="RefSeq" id="XP_009549057.1">
    <property type="nucleotide sequence ID" value="XM_009550762.1"/>
</dbReference>
<name>W4K0U7_HETIT</name>
<gene>
    <name evidence="1" type="ORF">HETIRDRAFT_117521</name>
</gene>